<name>A0A8W8IXK2_MAGGI</name>
<reference evidence="1" key="1">
    <citation type="submission" date="2022-08" db="UniProtKB">
        <authorList>
            <consortium name="EnsemblMetazoa"/>
        </authorList>
    </citation>
    <scope>IDENTIFICATION</scope>
    <source>
        <strain evidence="1">05x7-T-G4-1.051#20</strain>
    </source>
</reference>
<keyword evidence="2" id="KW-1185">Reference proteome</keyword>
<organism evidence="1 2">
    <name type="scientific">Magallana gigas</name>
    <name type="common">Pacific oyster</name>
    <name type="synonym">Crassostrea gigas</name>
    <dbReference type="NCBI Taxonomy" id="29159"/>
    <lineage>
        <taxon>Eukaryota</taxon>
        <taxon>Metazoa</taxon>
        <taxon>Spiralia</taxon>
        <taxon>Lophotrochozoa</taxon>
        <taxon>Mollusca</taxon>
        <taxon>Bivalvia</taxon>
        <taxon>Autobranchia</taxon>
        <taxon>Pteriomorphia</taxon>
        <taxon>Ostreida</taxon>
        <taxon>Ostreoidea</taxon>
        <taxon>Ostreidae</taxon>
        <taxon>Magallana</taxon>
    </lineage>
</organism>
<protein>
    <submittedName>
        <fullName evidence="1">Uncharacterized protein</fullName>
    </submittedName>
</protein>
<evidence type="ECO:0000313" key="2">
    <source>
        <dbReference type="Proteomes" id="UP000005408"/>
    </source>
</evidence>
<dbReference type="Proteomes" id="UP000005408">
    <property type="component" value="Unassembled WGS sequence"/>
</dbReference>
<sequence length="124" mass="14266">MADDFTITETESFQYGDNEIVIMEAFNKDTCFMSKMNSGCSDQVNKRNEKGERICQSTDGGLLLSLSDTESEKYQPDSSSRRLVRHVTLTGDVIREYEFQEDGQTRLFNIPRTIKQNANTDIYR</sequence>
<accession>A0A8W8IXK2</accession>
<dbReference type="AlphaFoldDB" id="A0A8W8IXK2"/>
<dbReference type="EnsemblMetazoa" id="G16299.1">
    <property type="protein sequence ID" value="G16299.1:cds"/>
    <property type="gene ID" value="G16299"/>
</dbReference>
<evidence type="ECO:0000313" key="1">
    <source>
        <dbReference type="EnsemblMetazoa" id="G16299.1:cds"/>
    </source>
</evidence>
<proteinExistence type="predicted"/>